<dbReference type="EMBL" id="GAMC01000202">
    <property type="protein sequence ID" value="JAC06354.1"/>
    <property type="molecule type" value="mRNA"/>
</dbReference>
<keyword evidence="6 12" id="KW-0548">Nucleotidyltransferase</keyword>
<keyword evidence="10" id="KW-0496">Mitochondrion</keyword>
<accession>W8C815</accession>
<dbReference type="NCBIfam" id="TIGR00482">
    <property type="entry name" value="nicotinate (nicotinamide) nucleotide adenylyltransferase"/>
    <property type="match status" value="1"/>
</dbReference>
<name>W8C815_CERCA</name>
<evidence type="ECO:0000256" key="1">
    <source>
        <dbReference type="ARBA" id="ARBA00001946"/>
    </source>
</evidence>
<keyword evidence="8 12" id="KW-0067">ATP-binding</keyword>
<comment type="subcellular location">
    <subcellularLocation>
        <location evidence="2">Mitochondrion</location>
    </subcellularLocation>
</comment>
<evidence type="ECO:0000256" key="8">
    <source>
        <dbReference type="ARBA" id="ARBA00022840"/>
    </source>
</evidence>
<comment type="catalytic activity">
    <reaction evidence="12">
        <text>beta-nicotinamide D-ribonucleotide + ATP + H(+) = diphosphate + NAD(+)</text>
        <dbReference type="Rhea" id="RHEA:21360"/>
        <dbReference type="ChEBI" id="CHEBI:14649"/>
        <dbReference type="ChEBI" id="CHEBI:15378"/>
        <dbReference type="ChEBI" id="CHEBI:30616"/>
        <dbReference type="ChEBI" id="CHEBI:33019"/>
        <dbReference type="ChEBI" id="CHEBI:57540"/>
        <dbReference type="EC" id="2.7.7.1"/>
    </reaction>
</comment>
<dbReference type="InterPro" id="IPR004821">
    <property type="entry name" value="Cyt_trans-like"/>
</dbReference>
<evidence type="ECO:0000313" key="14">
    <source>
        <dbReference type="EMBL" id="JAC06354.1"/>
    </source>
</evidence>
<evidence type="ECO:0000256" key="5">
    <source>
        <dbReference type="ARBA" id="ARBA00022679"/>
    </source>
</evidence>
<dbReference type="AlphaFoldDB" id="W8C815"/>
<evidence type="ECO:0000256" key="4">
    <source>
        <dbReference type="ARBA" id="ARBA00022642"/>
    </source>
</evidence>
<evidence type="ECO:0000256" key="9">
    <source>
        <dbReference type="ARBA" id="ARBA00023027"/>
    </source>
</evidence>
<keyword evidence="4 12" id="KW-0662">Pyridine nucleotide biosynthesis</keyword>
<reference evidence="14" key="2">
    <citation type="journal article" date="2014" name="BMC Genomics">
        <title>A genomic perspective to assessing quality of mass-reared SIT flies used in Mediterranean fruit fly (Ceratitis capitata) eradication in California.</title>
        <authorList>
            <person name="Calla B."/>
            <person name="Hall B."/>
            <person name="Hou S."/>
            <person name="Geib S.M."/>
        </authorList>
    </citation>
    <scope>NUCLEOTIDE SEQUENCE</scope>
</reference>
<dbReference type="InterPro" id="IPR014729">
    <property type="entry name" value="Rossmann-like_a/b/a_fold"/>
</dbReference>
<dbReference type="PANTHER" id="PTHR12039">
    <property type="entry name" value="NICOTINAMIDE MONONUCLEOTIDE ADENYLYLTRANSFERASE"/>
    <property type="match status" value="1"/>
</dbReference>
<dbReference type="GO" id="GO:0009435">
    <property type="term" value="P:NAD+ biosynthetic process"/>
    <property type="evidence" value="ECO:0007669"/>
    <property type="project" value="UniProtKB-UniPathway"/>
</dbReference>
<comment type="catalytic activity">
    <reaction evidence="12">
        <text>nicotinate beta-D-ribonucleotide + ATP + H(+) = deamido-NAD(+) + diphosphate</text>
        <dbReference type="Rhea" id="RHEA:22860"/>
        <dbReference type="ChEBI" id="CHEBI:15378"/>
        <dbReference type="ChEBI" id="CHEBI:30616"/>
        <dbReference type="ChEBI" id="CHEBI:33019"/>
        <dbReference type="ChEBI" id="CHEBI:57502"/>
        <dbReference type="ChEBI" id="CHEBI:58437"/>
        <dbReference type="EC" id="2.7.7.18"/>
    </reaction>
</comment>
<dbReference type="EC" id="2.7.7.1" evidence="12"/>
<dbReference type="InterPro" id="IPR051182">
    <property type="entry name" value="Euk_NMN_adenylyltrnsfrase"/>
</dbReference>
<proteinExistence type="evidence at transcript level"/>
<keyword evidence="9 12" id="KW-0520">NAD</keyword>
<dbReference type="GO" id="GO:0000309">
    <property type="term" value="F:nicotinamide-nucleotide adenylyltransferase activity"/>
    <property type="evidence" value="ECO:0007669"/>
    <property type="project" value="UniProtKB-EC"/>
</dbReference>
<evidence type="ECO:0000256" key="10">
    <source>
        <dbReference type="ARBA" id="ARBA00023128"/>
    </source>
</evidence>
<comment type="pathway">
    <text evidence="12">Cofactor biosynthesis; NAD(+) biosynthesis; NAD(+) from nicotinamide D-ribonucleotide: step 1/1.</text>
</comment>
<dbReference type="FunFam" id="3.40.50.620:FF:000221">
    <property type="entry name" value="Nicotinamide/nicotinic acid mononucleotide adenylyltransferase 3"/>
    <property type="match status" value="1"/>
</dbReference>
<dbReference type="Gene3D" id="3.40.50.620">
    <property type="entry name" value="HUPs"/>
    <property type="match status" value="1"/>
</dbReference>
<dbReference type="InterPro" id="IPR005248">
    <property type="entry name" value="NadD/NMNAT"/>
</dbReference>
<dbReference type="EC" id="2.7.7.18" evidence="12"/>
<dbReference type="PANTHER" id="PTHR12039:SF0">
    <property type="entry name" value="NICOTINAMIDE-NUCLEOTIDE ADENYLYLTRANSFERASE"/>
    <property type="match status" value="1"/>
</dbReference>
<gene>
    <name evidence="14" type="primary">NMNA1</name>
</gene>
<protein>
    <recommendedName>
        <fullName evidence="12">Nicotinamide-nucleotide adenylyltransferase</fullName>
        <ecNumber evidence="12">2.7.7.1</ecNumber>
        <ecNumber evidence="12">2.7.7.18</ecNumber>
    </recommendedName>
</protein>
<comment type="function">
    <text evidence="11">Catalyzes the formation of NAD(+) from nicotinamide mononucleotide (NMN) and ATP. Can also use the deamidated form; nicotinic acid mononucleotide (NaMN) as substrate with the same efficiency. Can use triazofurin monophosphate (TrMP) as substrate. Can also use GTP and ITP as nucleotide donors. Also catalyzes the reverse reaction, i.e. the pyrophosphorolytic cleavage of NAD(+). For the pyrophosphorolytic activity, can use NAD(+), NADH, NaAD, nicotinic acid adenine dinucleotide phosphate (NHD), nicotinamide guanine dinucleotide (NGD) as substrates. Fails to cleave phosphorylated dinucleotides NADP(+), NADPH and NaADP(+). Protects against axonal degeneration following injury. May be involved in the maintenance of axonal integrity. Also functions as a stress-response chaperone protein that prevents toxic aggregation of proteins; this function may be independent of its NAD(+) synthesis activity.</text>
</comment>
<keyword evidence="7 12" id="KW-0547">Nucleotide-binding</keyword>
<dbReference type="GO" id="GO:0005759">
    <property type="term" value="C:mitochondrial matrix"/>
    <property type="evidence" value="ECO:0007669"/>
    <property type="project" value="UniProtKB-ARBA"/>
</dbReference>
<evidence type="ECO:0000256" key="6">
    <source>
        <dbReference type="ARBA" id="ARBA00022695"/>
    </source>
</evidence>
<keyword evidence="5 12" id="KW-0808">Transferase</keyword>
<evidence type="ECO:0000256" key="12">
    <source>
        <dbReference type="RuleBase" id="RU362021"/>
    </source>
</evidence>
<feature type="domain" description="Cytidyltransferase-like" evidence="13">
    <location>
        <begin position="38"/>
        <end position="241"/>
    </location>
</feature>
<dbReference type="OrthoDB" id="422187at2759"/>
<evidence type="ECO:0000256" key="2">
    <source>
        <dbReference type="ARBA" id="ARBA00004173"/>
    </source>
</evidence>
<dbReference type="SUPFAM" id="SSF52374">
    <property type="entry name" value="Nucleotidylyl transferase"/>
    <property type="match status" value="1"/>
</dbReference>
<evidence type="ECO:0000256" key="7">
    <source>
        <dbReference type="ARBA" id="ARBA00022741"/>
    </source>
</evidence>
<evidence type="ECO:0000259" key="13">
    <source>
        <dbReference type="Pfam" id="PF01467"/>
    </source>
</evidence>
<dbReference type="UniPathway" id="UPA00253">
    <property type="reaction ID" value="UER00600"/>
</dbReference>
<dbReference type="GO" id="GO:0005524">
    <property type="term" value="F:ATP binding"/>
    <property type="evidence" value="ECO:0007669"/>
    <property type="project" value="UniProtKB-KW"/>
</dbReference>
<evidence type="ECO:0000256" key="11">
    <source>
        <dbReference type="ARBA" id="ARBA00093425"/>
    </source>
</evidence>
<evidence type="ECO:0000256" key="3">
    <source>
        <dbReference type="ARBA" id="ARBA00011881"/>
    </source>
</evidence>
<comment type="subunit">
    <text evidence="3">Homotetramer.</text>
</comment>
<sequence length="268" mass="31292">IVIFFNRLIYLQPKKRQIFILEYKMSKQNNFLPRLILIACGSYSPPTSMHLRMFEIARNHFMERGMFRVIGGIISPVHDEQHKQGLVGGEHRLAMLKLALRSSNWIRLSDWELRQTQWTPTVDVLKYHKHCIEYAAKTERGEGSGADYAKWLPAELYACTADVQLRFLLGGDLLETLADTKLWSNEEIESLCNYGLVVLTRFGSKPDKFVFESDILSKYCRNIELITNWTTNNLSSTLVRRLLRRGQSVKYLIDDDVIEYINKHNLYR</sequence>
<dbReference type="Pfam" id="PF01467">
    <property type="entry name" value="CTP_transf_like"/>
    <property type="match status" value="1"/>
</dbReference>
<dbReference type="GO" id="GO:0004515">
    <property type="term" value="F:nicotinate-nucleotide adenylyltransferase activity"/>
    <property type="evidence" value="ECO:0007669"/>
    <property type="project" value="UniProtKB-EC"/>
</dbReference>
<comment type="similarity">
    <text evidence="12">Belongs to the eukaryotic NMN adenylyltransferase family.</text>
</comment>
<feature type="non-terminal residue" evidence="14">
    <location>
        <position position="1"/>
    </location>
</feature>
<feature type="non-terminal residue" evidence="14">
    <location>
        <position position="268"/>
    </location>
</feature>
<reference evidence="14" key="1">
    <citation type="submission" date="2013-07" db="EMBL/GenBank/DDBJ databases">
        <authorList>
            <person name="Geib S."/>
        </authorList>
    </citation>
    <scope>NUCLEOTIDE SEQUENCE</scope>
</reference>
<comment type="cofactor">
    <cofactor evidence="1">
        <name>Mg(2+)</name>
        <dbReference type="ChEBI" id="CHEBI:18420"/>
    </cofactor>
</comment>
<organism evidence="14">
    <name type="scientific">Ceratitis capitata</name>
    <name type="common">Mediterranean fruit fly</name>
    <name type="synonym">Tephritis capitata</name>
    <dbReference type="NCBI Taxonomy" id="7213"/>
    <lineage>
        <taxon>Eukaryota</taxon>
        <taxon>Metazoa</taxon>
        <taxon>Ecdysozoa</taxon>
        <taxon>Arthropoda</taxon>
        <taxon>Hexapoda</taxon>
        <taxon>Insecta</taxon>
        <taxon>Pterygota</taxon>
        <taxon>Neoptera</taxon>
        <taxon>Endopterygota</taxon>
        <taxon>Diptera</taxon>
        <taxon>Brachycera</taxon>
        <taxon>Muscomorpha</taxon>
        <taxon>Tephritoidea</taxon>
        <taxon>Tephritidae</taxon>
        <taxon>Ceratitis</taxon>
        <taxon>Ceratitis</taxon>
    </lineage>
</organism>